<feature type="transmembrane region" description="Helical" evidence="1">
    <location>
        <begin position="255"/>
        <end position="271"/>
    </location>
</feature>
<name>A0A382B7B9_9ZZZZ</name>
<feature type="transmembrane region" description="Helical" evidence="1">
    <location>
        <begin position="479"/>
        <end position="504"/>
    </location>
</feature>
<reference evidence="2" key="1">
    <citation type="submission" date="2018-05" db="EMBL/GenBank/DDBJ databases">
        <authorList>
            <person name="Lanie J.A."/>
            <person name="Ng W.-L."/>
            <person name="Kazmierczak K.M."/>
            <person name="Andrzejewski T.M."/>
            <person name="Davidsen T.M."/>
            <person name="Wayne K.J."/>
            <person name="Tettelin H."/>
            <person name="Glass J.I."/>
            <person name="Rusch D."/>
            <person name="Podicherti R."/>
            <person name="Tsui H.-C.T."/>
            <person name="Winkler M.E."/>
        </authorList>
    </citation>
    <scope>NUCLEOTIDE SEQUENCE</scope>
</reference>
<evidence type="ECO:0000256" key="1">
    <source>
        <dbReference type="SAM" id="Phobius"/>
    </source>
</evidence>
<feature type="transmembrane region" description="Helical" evidence="1">
    <location>
        <begin position="82"/>
        <end position="98"/>
    </location>
</feature>
<feature type="transmembrane region" description="Helical" evidence="1">
    <location>
        <begin position="46"/>
        <end position="70"/>
    </location>
</feature>
<dbReference type="AlphaFoldDB" id="A0A382B7B9"/>
<dbReference type="EMBL" id="UINC01028430">
    <property type="protein sequence ID" value="SVB09401.1"/>
    <property type="molecule type" value="Genomic_DNA"/>
</dbReference>
<evidence type="ECO:0000313" key="2">
    <source>
        <dbReference type="EMBL" id="SVB09401.1"/>
    </source>
</evidence>
<feature type="transmembrane region" description="Helical" evidence="1">
    <location>
        <begin position="278"/>
        <end position="295"/>
    </location>
</feature>
<gene>
    <name evidence="2" type="ORF">METZ01_LOCUS162255</name>
</gene>
<feature type="non-terminal residue" evidence="2">
    <location>
        <position position="531"/>
    </location>
</feature>
<keyword evidence="1" id="KW-1133">Transmembrane helix</keyword>
<feature type="transmembrane region" description="Helical" evidence="1">
    <location>
        <begin position="350"/>
        <end position="372"/>
    </location>
</feature>
<feature type="transmembrane region" description="Helical" evidence="1">
    <location>
        <begin position="418"/>
        <end position="440"/>
    </location>
</feature>
<proteinExistence type="predicted"/>
<feature type="transmembrane region" description="Helical" evidence="1">
    <location>
        <begin position="143"/>
        <end position="163"/>
    </location>
</feature>
<keyword evidence="1" id="KW-0812">Transmembrane</keyword>
<organism evidence="2">
    <name type="scientific">marine metagenome</name>
    <dbReference type="NCBI Taxonomy" id="408172"/>
    <lineage>
        <taxon>unclassified sequences</taxon>
        <taxon>metagenomes</taxon>
        <taxon>ecological metagenomes</taxon>
    </lineage>
</organism>
<protein>
    <submittedName>
        <fullName evidence="2">Uncharacterized protein</fullName>
    </submittedName>
</protein>
<feature type="transmembrane region" description="Helical" evidence="1">
    <location>
        <begin position="307"/>
        <end position="338"/>
    </location>
</feature>
<feature type="transmembrane region" description="Helical" evidence="1">
    <location>
        <begin position="226"/>
        <end position="249"/>
    </location>
</feature>
<accession>A0A382B7B9</accession>
<feature type="transmembrane region" description="Helical" evidence="1">
    <location>
        <begin position="452"/>
        <end position="473"/>
    </location>
</feature>
<keyword evidence="1" id="KW-0472">Membrane</keyword>
<sequence>MRSLKHIIWLTSGSILLLVVLANHSPTITFLYHTPNILPALVFRFLALLLAVVLLGAFYGIGIFICPFIGLKIVPKYLQEPIFFFIGFLLASTLVYLLGFLRILYIEILLPVVFLGAWITIHKKSKSLFNAIRIFYWPRLGSLEKWTTGIIGLFLVGRLFPVLNFNSFGDPLNYSLPSGRDYLKGGGFQWFEQAEFYWQAGLSDLGLIYIHSLISHPMLLQLTAQAFYYLTGTLFLLLILHKGLFSKLIPEKHSLWIAFSLIAMGTFRLESIVAKPDYWLAVLFCLILVFIYEILSETSHENLLSYWSAVLMLSGLCVSTKPTSMLFLLPLATGILFFGKHSIPWTTGKFWEASIAAAIFGLMNTFKSIYIFENPIFPFANNIFLSKYWDQTAAVGMRNSLGFESGSFMEFVHSVSKFFAGHPVSLILVVASFIWCFNYRVKDIINKPFKDYLKILSSSLFTGLILWVLIFSPHVFPRFIIGLVFMTLLLPAIIAAHQLGIMFLPNHQKWQNSVGGIALLLTLSVSHIDVD</sequence>